<dbReference type="Proteomes" id="UP000887540">
    <property type="component" value="Unplaced"/>
</dbReference>
<keyword evidence="1" id="KW-1185">Reference proteome</keyword>
<dbReference type="AlphaFoldDB" id="A0A914D2Q0"/>
<dbReference type="WBParaSite" id="ACRNAN_scaffold16945.g27434.t1">
    <property type="protein sequence ID" value="ACRNAN_scaffold16945.g27434.t1"/>
    <property type="gene ID" value="ACRNAN_scaffold16945.g27434"/>
</dbReference>
<sequence length="70" mass="7904">MGSPVAVQRQYARHYGLEGRAAANVPDSRSIKRWYDEYLEREHGKDLPSLDGSWIMEFALAALFTGPHAL</sequence>
<accession>A0A914D2Q0</accession>
<organism evidence="1 2">
    <name type="scientific">Acrobeloides nanus</name>
    <dbReference type="NCBI Taxonomy" id="290746"/>
    <lineage>
        <taxon>Eukaryota</taxon>
        <taxon>Metazoa</taxon>
        <taxon>Ecdysozoa</taxon>
        <taxon>Nematoda</taxon>
        <taxon>Chromadorea</taxon>
        <taxon>Rhabditida</taxon>
        <taxon>Tylenchina</taxon>
        <taxon>Cephalobomorpha</taxon>
        <taxon>Cephaloboidea</taxon>
        <taxon>Cephalobidae</taxon>
        <taxon>Acrobeloides</taxon>
    </lineage>
</organism>
<proteinExistence type="predicted"/>
<protein>
    <submittedName>
        <fullName evidence="2">DUF4817 domain-containing protein</fullName>
    </submittedName>
</protein>
<name>A0A914D2Q0_9BILA</name>
<reference evidence="2" key="1">
    <citation type="submission" date="2022-11" db="UniProtKB">
        <authorList>
            <consortium name="WormBaseParasite"/>
        </authorList>
    </citation>
    <scope>IDENTIFICATION</scope>
</reference>
<evidence type="ECO:0000313" key="1">
    <source>
        <dbReference type="Proteomes" id="UP000887540"/>
    </source>
</evidence>
<evidence type="ECO:0000313" key="2">
    <source>
        <dbReference type="WBParaSite" id="ACRNAN_scaffold16945.g27434.t1"/>
    </source>
</evidence>